<accession>A0AAW0X7G9</accession>
<gene>
    <name evidence="1" type="ORF">OTU49_005251</name>
</gene>
<name>A0AAW0X7G9_CHEQU</name>
<dbReference type="AlphaFoldDB" id="A0AAW0X7G9"/>
<reference evidence="1 2" key="1">
    <citation type="journal article" date="2024" name="BMC Genomics">
        <title>Genome assembly of redclaw crayfish (Cherax quadricarinatus) provides insights into its immune adaptation and hypoxia tolerance.</title>
        <authorList>
            <person name="Liu Z."/>
            <person name="Zheng J."/>
            <person name="Li H."/>
            <person name="Fang K."/>
            <person name="Wang S."/>
            <person name="He J."/>
            <person name="Zhou D."/>
            <person name="Weng S."/>
            <person name="Chi M."/>
            <person name="Gu Z."/>
            <person name="He J."/>
            <person name="Li F."/>
            <person name="Wang M."/>
        </authorList>
    </citation>
    <scope>NUCLEOTIDE SEQUENCE [LARGE SCALE GENOMIC DNA]</scope>
    <source>
        <strain evidence="1">ZL_2023a</strain>
    </source>
</reference>
<evidence type="ECO:0000313" key="2">
    <source>
        <dbReference type="Proteomes" id="UP001445076"/>
    </source>
</evidence>
<keyword evidence="2" id="KW-1185">Reference proteome</keyword>
<comment type="caution">
    <text evidence="1">The sequence shown here is derived from an EMBL/GenBank/DDBJ whole genome shotgun (WGS) entry which is preliminary data.</text>
</comment>
<protein>
    <submittedName>
        <fullName evidence="1">Uncharacterized protein</fullName>
    </submittedName>
</protein>
<proteinExistence type="predicted"/>
<dbReference type="Proteomes" id="UP001445076">
    <property type="component" value="Unassembled WGS sequence"/>
</dbReference>
<sequence length="106" mass="11660">MFFFLFIYSAGPALPSFVSCPSFFPSLSFSSLSPFSSFFPSLLPVSFIPLPTLTLLFLPSLPLSTLFPFLPVPFSPYSSSFSFLFPSPPSHQTTITSQREENNTGS</sequence>
<dbReference type="EMBL" id="JARKIK010000046">
    <property type="protein sequence ID" value="KAK8735664.1"/>
    <property type="molecule type" value="Genomic_DNA"/>
</dbReference>
<organism evidence="1 2">
    <name type="scientific">Cherax quadricarinatus</name>
    <name type="common">Australian red claw crayfish</name>
    <dbReference type="NCBI Taxonomy" id="27406"/>
    <lineage>
        <taxon>Eukaryota</taxon>
        <taxon>Metazoa</taxon>
        <taxon>Ecdysozoa</taxon>
        <taxon>Arthropoda</taxon>
        <taxon>Crustacea</taxon>
        <taxon>Multicrustacea</taxon>
        <taxon>Malacostraca</taxon>
        <taxon>Eumalacostraca</taxon>
        <taxon>Eucarida</taxon>
        <taxon>Decapoda</taxon>
        <taxon>Pleocyemata</taxon>
        <taxon>Astacidea</taxon>
        <taxon>Parastacoidea</taxon>
        <taxon>Parastacidae</taxon>
        <taxon>Cherax</taxon>
    </lineage>
</organism>
<evidence type="ECO:0000313" key="1">
    <source>
        <dbReference type="EMBL" id="KAK8735664.1"/>
    </source>
</evidence>